<proteinExistence type="inferred from homology"/>
<evidence type="ECO:0000256" key="2">
    <source>
        <dbReference type="ARBA" id="ARBA00022763"/>
    </source>
</evidence>
<dbReference type="InterPro" id="IPR014790">
    <property type="entry name" value="MutL_C"/>
</dbReference>
<evidence type="ECO:0000313" key="9">
    <source>
        <dbReference type="Proteomes" id="UP000185608"/>
    </source>
</evidence>
<comment type="similarity">
    <text evidence="1 4">Belongs to the DNA mismatch repair MutL/HexB family.</text>
</comment>
<dbReference type="Pfam" id="PF01119">
    <property type="entry name" value="DNA_mis_repair"/>
    <property type="match status" value="1"/>
</dbReference>
<organism evidence="8 9">
    <name type="scientific">Halodesulfurarchaeum formicicum</name>
    <dbReference type="NCBI Taxonomy" id="1873524"/>
    <lineage>
        <taxon>Archaea</taxon>
        <taxon>Methanobacteriati</taxon>
        <taxon>Methanobacteriota</taxon>
        <taxon>Stenosarchaea group</taxon>
        <taxon>Halobacteria</taxon>
        <taxon>Halobacteriales</taxon>
        <taxon>Halobacteriaceae</taxon>
        <taxon>Halodesulfurarchaeum</taxon>
    </lineage>
</organism>
<dbReference type="GO" id="GO:0140664">
    <property type="term" value="F:ATP-dependent DNA damage sensor activity"/>
    <property type="evidence" value="ECO:0007669"/>
    <property type="project" value="InterPro"/>
</dbReference>
<dbReference type="Pfam" id="PF13589">
    <property type="entry name" value="HATPase_c_3"/>
    <property type="match status" value="1"/>
</dbReference>
<evidence type="ECO:0000313" key="8">
    <source>
        <dbReference type="EMBL" id="AOW79471.1"/>
    </source>
</evidence>
<dbReference type="GO" id="GO:0032300">
    <property type="term" value="C:mismatch repair complex"/>
    <property type="evidence" value="ECO:0007669"/>
    <property type="project" value="InterPro"/>
</dbReference>
<dbReference type="Gene3D" id="3.30.230.10">
    <property type="match status" value="1"/>
</dbReference>
<dbReference type="InterPro" id="IPR020568">
    <property type="entry name" value="Ribosomal_Su5_D2-typ_SF"/>
</dbReference>
<dbReference type="InterPro" id="IPR013507">
    <property type="entry name" value="DNA_mismatch_S5_2-like"/>
</dbReference>
<dbReference type="InterPro" id="IPR042121">
    <property type="entry name" value="MutL_C_regsub"/>
</dbReference>
<dbReference type="PROSITE" id="PS00058">
    <property type="entry name" value="DNA_MISMATCH_REPAIR_1"/>
    <property type="match status" value="1"/>
</dbReference>
<dbReference type="Pfam" id="PF08676">
    <property type="entry name" value="MutL_C"/>
    <property type="match status" value="1"/>
</dbReference>
<evidence type="ECO:0000256" key="5">
    <source>
        <dbReference type="SAM" id="MobiDB-lite"/>
    </source>
</evidence>
<dbReference type="InterPro" id="IPR036890">
    <property type="entry name" value="HATPase_C_sf"/>
</dbReference>
<evidence type="ECO:0000256" key="1">
    <source>
        <dbReference type="ARBA" id="ARBA00006082"/>
    </source>
</evidence>
<sequence length="674" mass="71779">MTEITSLDDSTIAKIAAGEVIERPASVVKELVENSLDAGADRIDVTVSAGGTELIRVADDGVGMDERNAVRAVEQHTTSKISSIDDLEAGVGTLGFRGEALHTIGAVSRMTIETRPQSEADVGTEVRVEGGDVTDVAPVGRAPGTTVTVTDLFFNTPARRKYLKRDATEFAHVNRIVSRYALANPDVAISLTHDDNEVFATAGTGDRKGTVLSVYGRDVATSMIDVDAEPDGPITAISGLVSDPETTRSGTEYVSTYVNGRYVRAGELRDAIVSAYGKQLAADRYPFAVLFLSVPPDTVDVNVHPRKMAVRFDDESAVTDAVEAAVREALLDHGLLRSSAPRGRSAPDETAVQPQTDHSRPPGSESTDEGGGESVPPDSDHARTDTAAPSRESREEPAGESLTGGPELDDPESSTVEAPEPAGGSEAVESGESDSGPVDSTGERDTDSPIEVDPLQTALVPEVDQSETAKFDPETLPPLRILGQIQDTYVVAESPDGLVLIDQHAADERVNYERLQAALGSQPTTQRLVEPVELSVTPQEASQFEAMAETLSTWGFLARLDGERLVVEGVPSVFDDTLNPELLRDVLSSALDGEPGGQITAAADELLADMACYPSITGNTSLRDGAVLELLRALDACENPYACPHGRPTIIELSTDELEDRFERDYPGHDQRRS</sequence>
<dbReference type="HAMAP" id="MF_00149">
    <property type="entry name" value="DNA_mis_repair"/>
    <property type="match status" value="1"/>
</dbReference>
<dbReference type="InterPro" id="IPR038973">
    <property type="entry name" value="MutL/Mlh/Pms-like"/>
</dbReference>
<dbReference type="GO" id="GO:0016887">
    <property type="term" value="F:ATP hydrolysis activity"/>
    <property type="evidence" value="ECO:0007669"/>
    <property type="project" value="InterPro"/>
</dbReference>
<dbReference type="STRING" id="1873524.HSR6_0256"/>
<dbReference type="GO" id="GO:0006298">
    <property type="term" value="P:mismatch repair"/>
    <property type="evidence" value="ECO:0007669"/>
    <property type="project" value="UniProtKB-UniRule"/>
</dbReference>
<comment type="function">
    <text evidence="4">This protein is involved in the repair of mismatches in DNA. It is required for dam-dependent methyl-directed DNA mismatch repair. May act as a 'molecular matchmaker', a protein that promotes the formation of a stable complex between two or more DNA-binding proteins in an ATP-dependent manner without itself being part of a final effector complex.</text>
</comment>
<name>A0A1D8S2B8_9EURY</name>
<dbReference type="SMART" id="SM00853">
    <property type="entry name" value="MutL_C"/>
    <property type="match status" value="1"/>
</dbReference>
<dbReference type="PATRIC" id="fig|1855411.3.peg.266"/>
<gene>
    <name evidence="4" type="primary">mutL</name>
    <name evidence="8" type="ORF">HTSR_0270</name>
</gene>
<dbReference type="SUPFAM" id="SSF118116">
    <property type="entry name" value="DNA mismatch repair protein MutL"/>
    <property type="match status" value="1"/>
</dbReference>
<evidence type="ECO:0000259" key="7">
    <source>
        <dbReference type="SMART" id="SM01340"/>
    </source>
</evidence>
<feature type="region of interest" description="Disordered" evidence="5">
    <location>
        <begin position="336"/>
        <end position="472"/>
    </location>
</feature>
<dbReference type="KEGG" id="halh:HTSR_0270"/>
<dbReference type="GO" id="GO:0005524">
    <property type="term" value="F:ATP binding"/>
    <property type="evidence" value="ECO:0007669"/>
    <property type="project" value="InterPro"/>
</dbReference>
<dbReference type="InterPro" id="IPR014721">
    <property type="entry name" value="Ribsml_uS5_D2-typ_fold_subgr"/>
</dbReference>
<evidence type="ECO:0000256" key="3">
    <source>
        <dbReference type="ARBA" id="ARBA00023204"/>
    </source>
</evidence>
<keyword evidence="3 4" id="KW-0234">DNA repair</keyword>
<dbReference type="InterPro" id="IPR042120">
    <property type="entry name" value="MutL_C_dimsub"/>
</dbReference>
<dbReference type="Gene3D" id="3.30.565.10">
    <property type="entry name" value="Histidine kinase-like ATPase, C-terminal domain"/>
    <property type="match status" value="1"/>
</dbReference>
<dbReference type="PANTHER" id="PTHR10073:SF12">
    <property type="entry name" value="DNA MISMATCH REPAIR PROTEIN MLH1"/>
    <property type="match status" value="1"/>
</dbReference>
<dbReference type="Proteomes" id="UP000185608">
    <property type="component" value="Chromosome"/>
</dbReference>
<dbReference type="InterPro" id="IPR014762">
    <property type="entry name" value="DNA_mismatch_repair_CS"/>
</dbReference>
<dbReference type="SMART" id="SM01340">
    <property type="entry name" value="DNA_mis_repair"/>
    <property type="match status" value="1"/>
</dbReference>
<dbReference type="AlphaFoldDB" id="A0A1D8S2B8"/>
<evidence type="ECO:0000259" key="6">
    <source>
        <dbReference type="SMART" id="SM00853"/>
    </source>
</evidence>
<feature type="domain" description="MutL C-terminal dimerisation" evidence="6">
    <location>
        <begin position="481"/>
        <end position="622"/>
    </location>
</feature>
<reference evidence="8 9" key="1">
    <citation type="submission" date="2016-06" db="EMBL/GenBank/DDBJ databases">
        <title>Discovery of anaerobic lithoheterotrophic haloarchaeon capable of sulfur respiration by hydrogen and formate.</title>
        <authorList>
            <person name="Sorokin D.Y."/>
            <person name="Kublanov I.V."/>
            <person name="Roman P."/>
            <person name="Sinninghe Damste J.S."/>
            <person name="Golyshin P.N."/>
            <person name="Rojo D."/>
            <person name="Ciordia S."/>
            <person name="Mena Md.C."/>
            <person name="Ferrer M."/>
            <person name="Smedile F."/>
            <person name="Messina E."/>
            <person name="La Cono V."/>
            <person name="Yakimov M.M."/>
        </authorList>
    </citation>
    <scope>NUCLEOTIDE SEQUENCE [LARGE SCALE GENOMIC DNA]</scope>
    <source>
        <strain evidence="8 9">HTSR1</strain>
    </source>
</reference>
<dbReference type="CDD" id="cd16926">
    <property type="entry name" value="HATPase_MutL-MLH-PMS-like"/>
    <property type="match status" value="1"/>
</dbReference>
<dbReference type="GeneID" id="29828283"/>
<dbReference type="Gene3D" id="3.30.1370.100">
    <property type="entry name" value="MutL, C-terminal domain, regulatory subdomain"/>
    <property type="match status" value="1"/>
</dbReference>
<evidence type="ECO:0000256" key="4">
    <source>
        <dbReference type="HAMAP-Rule" id="MF_00149"/>
    </source>
</evidence>
<dbReference type="Gene3D" id="3.30.1540.20">
    <property type="entry name" value="MutL, C-terminal domain, dimerisation subdomain"/>
    <property type="match status" value="1"/>
</dbReference>
<dbReference type="CDD" id="cd00782">
    <property type="entry name" value="MutL_Trans"/>
    <property type="match status" value="1"/>
</dbReference>
<dbReference type="SUPFAM" id="SSF55874">
    <property type="entry name" value="ATPase domain of HSP90 chaperone/DNA topoisomerase II/histidine kinase"/>
    <property type="match status" value="1"/>
</dbReference>
<dbReference type="InterPro" id="IPR037198">
    <property type="entry name" value="MutL_C_sf"/>
</dbReference>
<keyword evidence="2 4" id="KW-0227">DNA damage</keyword>
<dbReference type="FunFam" id="3.30.565.10:FF:000003">
    <property type="entry name" value="DNA mismatch repair endonuclease MutL"/>
    <property type="match status" value="1"/>
</dbReference>
<dbReference type="InterPro" id="IPR002099">
    <property type="entry name" value="MutL/Mlh/PMS"/>
</dbReference>
<dbReference type="SUPFAM" id="SSF54211">
    <property type="entry name" value="Ribosomal protein S5 domain 2-like"/>
    <property type="match status" value="1"/>
</dbReference>
<dbReference type="PANTHER" id="PTHR10073">
    <property type="entry name" value="DNA MISMATCH REPAIR PROTEIN MLH, PMS, MUTL"/>
    <property type="match status" value="1"/>
</dbReference>
<dbReference type="InterPro" id="IPR020667">
    <property type="entry name" value="DNA_mismatch_repair_MutL"/>
</dbReference>
<feature type="domain" description="DNA mismatch repair protein S5" evidence="7">
    <location>
        <begin position="211"/>
        <end position="331"/>
    </location>
</feature>
<protein>
    <recommendedName>
        <fullName evidence="4">DNA mismatch repair protein MutL</fullName>
    </recommendedName>
</protein>
<accession>A0A1D8S2B8</accession>
<dbReference type="GO" id="GO:0030983">
    <property type="term" value="F:mismatched DNA binding"/>
    <property type="evidence" value="ECO:0007669"/>
    <property type="project" value="InterPro"/>
</dbReference>
<dbReference type="EMBL" id="CP016070">
    <property type="protein sequence ID" value="AOW79471.1"/>
    <property type="molecule type" value="Genomic_DNA"/>
</dbReference>
<dbReference type="NCBIfam" id="TIGR00585">
    <property type="entry name" value="mutl"/>
    <property type="match status" value="1"/>
</dbReference>
<dbReference type="RefSeq" id="WP_070364237.1">
    <property type="nucleotide sequence ID" value="NZ_CP016070.1"/>
</dbReference>